<dbReference type="Pfam" id="PF08681">
    <property type="entry name" value="TacA1"/>
    <property type="match status" value="1"/>
</dbReference>
<dbReference type="GeneID" id="302999934"/>
<dbReference type="OrthoDB" id="467339at2"/>
<feature type="compositionally biased region" description="Basic and acidic residues" evidence="2">
    <location>
        <begin position="27"/>
        <end position="51"/>
    </location>
</feature>
<dbReference type="EMBL" id="CP002631">
    <property type="protein sequence ID" value="AEB14019.1"/>
    <property type="molecule type" value="Genomic_DNA"/>
</dbReference>
<evidence type="ECO:0000256" key="1">
    <source>
        <dbReference type="ARBA" id="ARBA00022649"/>
    </source>
</evidence>
<keyword evidence="1" id="KW-1277">Toxin-antitoxin system</keyword>
<dbReference type="Gene3D" id="1.20.5.780">
    <property type="entry name" value="Single helix bin"/>
    <property type="match status" value="1"/>
</dbReference>
<organism evidence="3 4">
    <name type="scientific">Treponema succinifaciens (strain ATCC 33096 / DSM 2489 / 6091)</name>
    <dbReference type="NCBI Taxonomy" id="869209"/>
    <lineage>
        <taxon>Bacteria</taxon>
        <taxon>Pseudomonadati</taxon>
        <taxon>Spirochaetota</taxon>
        <taxon>Spirochaetia</taxon>
        <taxon>Spirochaetales</taxon>
        <taxon>Treponemataceae</taxon>
        <taxon>Treponema</taxon>
    </lineage>
</organism>
<evidence type="ECO:0000313" key="4">
    <source>
        <dbReference type="Proteomes" id="UP000006852"/>
    </source>
</evidence>
<name>F2NXE0_TRES6</name>
<dbReference type="Proteomes" id="UP000006852">
    <property type="component" value="Chromosome"/>
</dbReference>
<dbReference type="InterPro" id="IPR014795">
    <property type="entry name" value="TacA_1-like"/>
</dbReference>
<accession>F2NXE0</accession>
<feature type="region of interest" description="Disordered" evidence="2">
    <location>
        <begin position="1"/>
        <end position="51"/>
    </location>
</feature>
<protein>
    <submittedName>
        <fullName evidence="3">Uncharacterized protein</fullName>
    </submittedName>
</protein>
<proteinExistence type="predicted"/>
<reference evidence="4" key="2">
    <citation type="submission" date="2011-04" db="EMBL/GenBank/DDBJ databases">
        <title>The complete genome of chromosome of Treponema succinifaciens DSM 2489.</title>
        <authorList>
            <person name="Lucas S."/>
            <person name="Copeland A."/>
            <person name="Lapidus A."/>
            <person name="Bruce D."/>
            <person name="Goodwin L."/>
            <person name="Pitluck S."/>
            <person name="Peters L."/>
            <person name="Kyrpides N."/>
            <person name="Mavromatis K."/>
            <person name="Ivanova N."/>
            <person name="Ovchinnikova G."/>
            <person name="Teshima H."/>
            <person name="Detter J.C."/>
            <person name="Tapia R."/>
            <person name="Han C."/>
            <person name="Land M."/>
            <person name="Hauser L."/>
            <person name="Markowitz V."/>
            <person name="Cheng J.-F."/>
            <person name="Hugenholtz P."/>
            <person name="Woyke T."/>
            <person name="Wu D."/>
            <person name="Gronow S."/>
            <person name="Wellnitz S."/>
            <person name="Brambilla E."/>
            <person name="Klenk H.-P."/>
            <person name="Eisen J.A."/>
        </authorList>
    </citation>
    <scope>NUCLEOTIDE SEQUENCE [LARGE SCALE GENOMIC DNA]</scope>
    <source>
        <strain evidence="4">ATCC 33096 / DSM 2489 / 6091</strain>
    </source>
</reference>
<dbReference type="HOGENOM" id="CLU_3105076_0_0_12"/>
<gene>
    <name evidence="3" type="ordered locus">Tresu_1105</name>
</gene>
<evidence type="ECO:0000256" key="2">
    <source>
        <dbReference type="SAM" id="MobiDB-lite"/>
    </source>
</evidence>
<keyword evidence="4" id="KW-1185">Reference proteome</keyword>
<dbReference type="AlphaFoldDB" id="F2NXE0"/>
<sequence length="51" mass="5892">MSETLKLSNQDRDLVMTELENPSEPNESLKELLKASTQEKQDKDNKDIKTK</sequence>
<dbReference type="RefSeq" id="WP_013701308.1">
    <property type="nucleotide sequence ID" value="NC_015385.1"/>
</dbReference>
<reference evidence="3 4" key="1">
    <citation type="journal article" date="2011" name="Stand. Genomic Sci.">
        <title>Complete genome sequence of Treponema succinifaciens type strain (6091).</title>
        <authorList>
            <person name="Han C."/>
            <person name="Gronow S."/>
            <person name="Teshima H."/>
            <person name="Lapidus A."/>
            <person name="Nolan M."/>
            <person name="Lucas S."/>
            <person name="Hammon N."/>
            <person name="Deshpande S."/>
            <person name="Cheng J.F."/>
            <person name="Zeytun A."/>
            <person name="Tapia R."/>
            <person name="Goodwin L."/>
            <person name="Pitluck S."/>
            <person name="Liolios K."/>
            <person name="Pagani I."/>
            <person name="Ivanova N."/>
            <person name="Mavromatis K."/>
            <person name="Mikhailova N."/>
            <person name="Huntemann M."/>
            <person name="Pati A."/>
            <person name="Chen A."/>
            <person name="Palaniappan K."/>
            <person name="Land M."/>
            <person name="Hauser L."/>
            <person name="Brambilla E.M."/>
            <person name="Rohde M."/>
            <person name="Goker M."/>
            <person name="Woyke T."/>
            <person name="Bristow J."/>
            <person name="Eisen J.A."/>
            <person name="Markowitz V."/>
            <person name="Hugenholtz P."/>
            <person name="Kyrpides N.C."/>
            <person name="Klenk H.P."/>
            <person name="Detter J.C."/>
        </authorList>
    </citation>
    <scope>NUCLEOTIDE SEQUENCE [LARGE SCALE GENOMIC DNA]</scope>
    <source>
        <strain evidence="4">ATCC 33096 / DSM 2489 / 6091</strain>
    </source>
</reference>
<evidence type="ECO:0000313" key="3">
    <source>
        <dbReference type="EMBL" id="AEB14019.1"/>
    </source>
</evidence>
<dbReference type="KEGG" id="tsu:Tresu_1105"/>